<organism evidence="1">
    <name type="scientific">Anguilla anguilla</name>
    <name type="common">European freshwater eel</name>
    <name type="synonym">Muraena anguilla</name>
    <dbReference type="NCBI Taxonomy" id="7936"/>
    <lineage>
        <taxon>Eukaryota</taxon>
        <taxon>Metazoa</taxon>
        <taxon>Chordata</taxon>
        <taxon>Craniata</taxon>
        <taxon>Vertebrata</taxon>
        <taxon>Euteleostomi</taxon>
        <taxon>Actinopterygii</taxon>
        <taxon>Neopterygii</taxon>
        <taxon>Teleostei</taxon>
        <taxon>Anguilliformes</taxon>
        <taxon>Anguillidae</taxon>
        <taxon>Anguilla</taxon>
    </lineage>
</organism>
<reference evidence="1" key="1">
    <citation type="submission" date="2014-11" db="EMBL/GenBank/DDBJ databases">
        <authorList>
            <person name="Amaro Gonzalez C."/>
        </authorList>
    </citation>
    <scope>NUCLEOTIDE SEQUENCE</scope>
</reference>
<reference evidence="1" key="2">
    <citation type="journal article" date="2015" name="Fish Shellfish Immunol.">
        <title>Early steps in the European eel (Anguilla anguilla)-Vibrio vulnificus interaction in the gills: Role of the RtxA13 toxin.</title>
        <authorList>
            <person name="Callol A."/>
            <person name="Pajuelo D."/>
            <person name="Ebbesson L."/>
            <person name="Teles M."/>
            <person name="MacKenzie S."/>
            <person name="Amaro C."/>
        </authorList>
    </citation>
    <scope>NUCLEOTIDE SEQUENCE</scope>
</reference>
<sequence length="83" mass="9977">MPVKDSPIYISSYPYCGLFCQKERFYKPIYLVPLVTVYFIVTESTLCQKQYFWPQLLQKGLIQELYTTSRGRSWSKCFAFYKF</sequence>
<dbReference type="EMBL" id="GBXM01092869">
    <property type="protein sequence ID" value="JAH15708.1"/>
    <property type="molecule type" value="Transcribed_RNA"/>
</dbReference>
<evidence type="ECO:0000313" key="1">
    <source>
        <dbReference type="EMBL" id="JAH15708.1"/>
    </source>
</evidence>
<protein>
    <submittedName>
        <fullName evidence="1">Uncharacterized protein</fullName>
    </submittedName>
</protein>
<accession>A0A0E9QHY8</accession>
<proteinExistence type="predicted"/>
<name>A0A0E9QHY8_ANGAN</name>
<dbReference type="AlphaFoldDB" id="A0A0E9QHY8"/>